<feature type="transmembrane region" description="Helical" evidence="8">
    <location>
        <begin position="879"/>
        <end position="900"/>
    </location>
</feature>
<dbReference type="GO" id="GO:0016776">
    <property type="term" value="F:phosphotransferase activity, phosphate group as acceptor"/>
    <property type="evidence" value="ECO:0007669"/>
    <property type="project" value="TreeGrafter"/>
</dbReference>
<evidence type="ECO:0000256" key="2">
    <source>
        <dbReference type="ARBA" id="ARBA00022475"/>
    </source>
</evidence>
<evidence type="ECO:0000313" key="11">
    <source>
        <dbReference type="Proteomes" id="UP000321807"/>
    </source>
</evidence>
<feature type="transmembrane region" description="Helical" evidence="8">
    <location>
        <begin position="656"/>
        <end position="676"/>
    </location>
</feature>
<reference evidence="10 11" key="1">
    <citation type="submission" date="2019-08" db="EMBL/GenBank/DDBJ databases">
        <title>Complete genome sequence of Rhodanobacter glycinis strain T01E-68 isolated from tomato root.</title>
        <authorList>
            <person name="Weon H.-Y."/>
            <person name="Lee S.A."/>
        </authorList>
    </citation>
    <scope>NUCLEOTIDE SEQUENCE [LARGE SCALE GENOMIC DNA]</scope>
    <source>
        <strain evidence="10 11">T01E-68</strain>
    </source>
</reference>
<feature type="transmembrane region" description="Helical" evidence="8">
    <location>
        <begin position="711"/>
        <end position="732"/>
    </location>
</feature>
<keyword evidence="6 8" id="KW-0472">Membrane</keyword>
<dbReference type="CDD" id="cd16017">
    <property type="entry name" value="LptA"/>
    <property type="match status" value="1"/>
</dbReference>
<feature type="region of interest" description="Disordered" evidence="7">
    <location>
        <begin position="416"/>
        <end position="435"/>
    </location>
</feature>
<gene>
    <name evidence="10" type="ORF">CS053_04350</name>
</gene>
<evidence type="ECO:0000313" key="10">
    <source>
        <dbReference type="EMBL" id="QEE23829.1"/>
    </source>
</evidence>
<evidence type="ECO:0000256" key="6">
    <source>
        <dbReference type="ARBA" id="ARBA00023136"/>
    </source>
</evidence>
<evidence type="ECO:0000256" key="5">
    <source>
        <dbReference type="ARBA" id="ARBA00022989"/>
    </source>
</evidence>
<feature type="transmembrane region" description="Helical" evidence="8">
    <location>
        <begin position="847"/>
        <end position="867"/>
    </location>
</feature>
<accession>A0A5B9DWS1</accession>
<evidence type="ECO:0000256" key="7">
    <source>
        <dbReference type="SAM" id="MobiDB-lite"/>
    </source>
</evidence>
<organism evidence="10 11">
    <name type="scientific">Rhodanobacter glycinis</name>
    <dbReference type="NCBI Taxonomy" id="582702"/>
    <lineage>
        <taxon>Bacteria</taxon>
        <taxon>Pseudomonadati</taxon>
        <taxon>Pseudomonadota</taxon>
        <taxon>Gammaproteobacteria</taxon>
        <taxon>Lysobacterales</taxon>
        <taxon>Rhodanobacteraceae</taxon>
        <taxon>Rhodanobacter</taxon>
    </lineage>
</organism>
<dbReference type="SUPFAM" id="SSF53649">
    <property type="entry name" value="Alkaline phosphatase-like"/>
    <property type="match status" value="1"/>
</dbReference>
<dbReference type="EMBL" id="CP042807">
    <property type="protein sequence ID" value="QEE23829.1"/>
    <property type="molecule type" value="Genomic_DNA"/>
</dbReference>
<proteinExistence type="predicted"/>
<dbReference type="KEGG" id="rgl:CS053_04350"/>
<protein>
    <submittedName>
        <fullName evidence="10">Phosphoethanolamine transferase</fullName>
    </submittedName>
</protein>
<feature type="transmembrane region" description="Helical" evidence="8">
    <location>
        <begin position="561"/>
        <end position="579"/>
    </location>
</feature>
<feature type="transmembrane region" description="Helical" evidence="8">
    <location>
        <begin position="600"/>
        <end position="622"/>
    </location>
</feature>
<comment type="subcellular location">
    <subcellularLocation>
        <location evidence="1">Cell membrane</location>
        <topology evidence="1">Multi-pass membrane protein</topology>
    </subcellularLocation>
</comment>
<dbReference type="AlphaFoldDB" id="A0A5B9DWS1"/>
<feature type="region of interest" description="Disordered" evidence="7">
    <location>
        <begin position="29"/>
        <end position="52"/>
    </location>
</feature>
<dbReference type="GO" id="GO:0009244">
    <property type="term" value="P:lipopolysaccharide core region biosynthetic process"/>
    <property type="evidence" value="ECO:0007669"/>
    <property type="project" value="TreeGrafter"/>
</dbReference>
<dbReference type="Pfam" id="PF00884">
    <property type="entry name" value="Sulfatase"/>
    <property type="match status" value="1"/>
</dbReference>
<feature type="region of interest" description="Disordered" evidence="7">
    <location>
        <begin position="88"/>
        <end position="120"/>
    </location>
</feature>
<dbReference type="Gene3D" id="3.40.720.10">
    <property type="entry name" value="Alkaline Phosphatase, subunit A"/>
    <property type="match status" value="1"/>
</dbReference>
<evidence type="ECO:0000256" key="8">
    <source>
        <dbReference type="SAM" id="Phobius"/>
    </source>
</evidence>
<dbReference type="InterPro" id="IPR040423">
    <property type="entry name" value="PEA_transferase"/>
</dbReference>
<evidence type="ECO:0000259" key="9">
    <source>
        <dbReference type="Pfam" id="PF00884"/>
    </source>
</evidence>
<evidence type="ECO:0000256" key="4">
    <source>
        <dbReference type="ARBA" id="ARBA00022692"/>
    </source>
</evidence>
<feature type="transmembrane region" description="Helical" evidence="8">
    <location>
        <begin position="682"/>
        <end position="699"/>
    </location>
</feature>
<keyword evidence="4 8" id="KW-0812">Transmembrane</keyword>
<feature type="domain" description="Sulfatase N-terminal" evidence="9">
    <location>
        <begin position="142"/>
        <end position="393"/>
    </location>
</feature>
<dbReference type="PANTHER" id="PTHR30443:SF2">
    <property type="entry name" value="PHOSPHOETHANOLAMINE TRANSFERASE EPTC"/>
    <property type="match status" value="1"/>
</dbReference>
<evidence type="ECO:0000256" key="1">
    <source>
        <dbReference type="ARBA" id="ARBA00004651"/>
    </source>
</evidence>
<dbReference type="PANTHER" id="PTHR30443">
    <property type="entry name" value="INNER MEMBRANE PROTEIN"/>
    <property type="match status" value="1"/>
</dbReference>
<feature type="transmembrane region" description="Helical" evidence="8">
    <location>
        <begin position="817"/>
        <end position="841"/>
    </location>
</feature>
<keyword evidence="5 8" id="KW-1133">Transmembrane helix</keyword>
<dbReference type="InterPro" id="IPR000917">
    <property type="entry name" value="Sulfatase_N"/>
</dbReference>
<feature type="transmembrane region" description="Helical" evidence="8">
    <location>
        <begin position="473"/>
        <end position="492"/>
    </location>
</feature>
<dbReference type="InterPro" id="IPR058130">
    <property type="entry name" value="PEA_transf_C"/>
</dbReference>
<feature type="transmembrane region" description="Helical" evidence="8">
    <location>
        <begin position="791"/>
        <end position="810"/>
    </location>
</feature>
<dbReference type="InterPro" id="IPR017850">
    <property type="entry name" value="Alkaline_phosphatase_core_sf"/>
</dbReference>
<keyword evidence="2" id="KW-1003">Cell membrane</keyword>
<dbReference type="Proteomes" id="UP000321807">
    <property type="component" value="Chromosome"/>
</dbReference>
<feature type="transmembrane region" description="Helical" evidence="8">
    <location>
        <begin position="628"/>
        <end position="644"/>
    </location>
</feature>
<keyword evidence="3 10" id="KW-0808">Transferase</keyword>
<feature type="compositionally biased region" description="Polar residues" evidence="7">
    <location>
        <begin position="416"/>
        <end position="428"/>
    </location>
</feature>
<dbReference type="GO" id="GO:0005886">
    <property type="term" value="C:plasma membrane"/>
    <property type="evidence" value="ECO:0007669"/>
    <property type="project" value="UniProtKB-SubCell"/>
</dbReference>
<name>A0A5B9DWS1_9GAMM</name>
<sequence>MALLSAQIMHAQTLTRMGTDFGYRHSARQRRCGHSHRPWQAGETRRQRHDRRQFAGTNCRARLSVRRFSAHRQVPQRVDRHARRCPAAHELSVRRDKGYTDREAPSLRSRNRRKQPAQPLATVRLPARHHPELEHTLNLVPITRMITSWPMSIGAIPLILTRKPIADRNIAFNQASILLAMQEAGFDTWWISNQMPIGQYDSPIAVYAYEAQHKVWLNHASWSAPGNYDGDLVQPLRDALKSSTHDLFIVLHMMGSHLQYDYRYPAAFKHYRPTLSDTGDNAPTGIRMQNSYDNTILYTDHVLAQIIGVLRQSSAVTALWFESDHGEMLVTPTCDLGGHGIGTLYEYQVPAFFWYSDTYAADFPSRLAGLRDNAGKHTMSADTFASLIDMAGVSLPDHDATRSLFSPCGNIARASSTQPCGEPTTTRRASARSAPSCYPHDARGWRRPRTELCFIRPYPQEPILMKATLSRRFGLWLLVGFLGLTAAAYWPGLSGGWLFDDYPNIVDNHGVQPQTADVATLVRAALSSPSSEFRRPLASLSFAANYLAGGLDPWSWKAVNLLIHLLNGLLVYVLANKLLGAATRDRTSLNAAKDDSRTQLLAALVAGSWMLLPINITAVLYVVQRMESMANLFVLLGLIGYVSGRERMLAANRASGMLGWLLCCISLVLATIVGVMAKETAVMLPLYAYLIEWIVYRFKRHSIAGSHKEPRILSLFVAILLLPMIAGLAWLIPGLLNPAAWATRDFTMGTRLLSEARIVVDYIVWTLLPTPHALSFYHDDFRISTGLLSPWTTLASIFVLAAMVAAVIGLRKRRPLVALGIALFLGCHLLTATIIPLELIFEHRNYFASFGLMLAVVPLLAPSTAARTGSRPSYPLARGVLLGGLLLLWAGETAMTSLAWSSPLGMAESLAARRPESPRAQYELGRTYIIYSHYDPASPFTKLAYAPLERSAALPGSSILAEQALIFMNARMGLPIKGAWWNSLIAKLKAHTPSVQDESSLAALTECMRNHLCNLPQNRMMEAFMAALSHPSPDARLLANYGDYAWNVLDDHDLGLRMTESAVKADPGEPAYRITLIRMLVVLGQKGDATAALKQLETLNYAGRLNGSLAKLHSLPGL</sequence>
<feature type="compositionally biased region" description="Basic and acidic residues" evidence="7">
    <location>
        <begin position="91"/>
        <end position="105"/>
    </location>
</feature>
<evidence type="ECO:0000256" key="3">
    <source>
        <dbReference type="ARBA" id="ARBA00022679"/>
    </source>
</evidence>